<feature type="domain" description="DDE-1" evidence="2">
    <location>
        <begin position="827"/>
        <end position="922"/>
    </location>
</feature>
<evidence type="ECO:0000259" key="2">
    <source>
        <dbReference type="Pfam" id="PF03184"/>
    </source>
</evidence>
<proteinExistence type="predicted"/>
<protein>
    <submittedName>
        <fullName evidence="3">Disintegrin and metalloproteinase domain-containing protein 29</fullName>
    </submittedName>
</protein>
<evidence type="ECO:0000313" key="3">
    <source>
        <dbReference type="EMBL" id="ROI42824.1"/>
    </source>
</evidence>
<feature type="compositionally biased region" description="Pro residues" evidence="1">
    <location>
        <begin position="1085"/>
        <end position="1104"/>
    </location>
</feature>
<dbReference type="Pfam" id="PF03184">
    <property type="entry name" value="DDE_1"/>
    <property type="match status" value="1"/>
</dbReference>
<evidence type="ECO:0000256" key="1">
    <source>
        <dbReference type="SAM" id="MobiDB-lite"/>
    </source>
</evidence>
<accession>A0A3N0XL30</accession>
<feature type="compositionally biased region" description="Polar residues" evidence="1">
    <location>
        <begin position="1167"/>
        <end position="1181"/>
    </location>
</feature>
<dbReference type="SUPFAM" id="SSF53098">
    <property type="entry name" value="Ribonuclease H-like"/>
    <property type="match status" value="1"/>
</dbReference>
<evidence type="ECO:0000313" key="4">
    <source>
        <dbReference type="Proteomes" id="UP000281406"/>
    </source>
</evidence>
<feature type="compositionally biased region" description="Pro residues" evidence="1">
    <location>
        <begin position="1130"/>
        <end position="1153"/>
    </location>
</feature>
<keyword evidence="4" id="KW-1185">Reference proteome</keyword>
<dbReference type="GO" id="GO:0007229">
    <property type="term" value="P:integrin-mediated signaling pathway"/>
    <property type="evidence" value="ECO:0007669"/>
    <property type="project" value="UniProtKB-KW"/>
</dbReference>
<name>A0A3N0XL30_ANAGA</name>
<dbReference type="OrthoDB" id="6782434at2759"/>
<dbReference type="InterPro" id="IPR012337">
    <property type="entry name" value="RNaseH-like_sf"/>
</dbReference>
<comment type="caution">
    <text evidence="3">The sequence shown here is derived from an EMBL/GenBank/DDBJ whole genome shotgun (WGS) entry which is preliminary data.</text>
</comment>
<dbReference type="SUPFAM" id="SSF46689">
    <property type="entry name" value="Homeodomain-like"/>
    <property type="match status" value="1"/>
</dbReference>
<dbReference type="AlphaFoldDB" id="A0A3N0XL30"/>
<organism evidence="3 4">
    <name type="scientific">Anabarilius grahami</name>
    <name type="common">Kanglang fish</name>
    <name type="synonym">Barilius grahami</name>
    <dbReference type="NCBI Taxonomy" id="495550"/>
    <lineage>
        <taxon>Eukaryota</taxon>
        <taxon>Metazoa</taxon>
        <taxon>Chordata</taxon>
        <taxon>Craniata</taxon>
        <taxon>Vertebrata</taxon>
        <taxon>Euteleostomi</taxon>
        <taxon>Actinopterygii</taxon>
        <taxon>Neopterygii</taxon>
        <taxon>Teleostei</taxon>
        <taxon>Ostariophysi</taxon>
        <taxon>Cypriniformes</taxon>
        <taxon>Xenocyprididae</taxon>
        <taxon>Xenocypridinae</taxon>
        <taxon>Xenocypridinae incertae sedis</taxon>
        <taxon>Anabarilius</taxon>
    </lineage>
</organism>
<feature type="region of interest" description="Disordered" evidence="1">
    <location>
        <begin position="975"/>
        <end position="1207"/>
    </location>
</feature>
<dbReference type="EMBL" id="RJVU01071825">
    <property type="protein sequence ID" value="ROI42824.1"/>
    <property type="molecule type" value="Genomic_DNA"/>
</dbReference>
<feature type="compositionally biased region" description="Pro residues" evidence="1">
    <location>
        <begin position="995"/>
        <end position="1077"/>
    </location>
</feature>
<dbReference type="GO" id="GO:0003676">
    <property type="term" value="F:nucleic acid binding"/>
    <property type="evidence" value="ECO:0007669"/>
    <property type="project" value="InterPro"/>
</dbReference>
<dbReference type="Proteomes" id="UP000281406">
    <property type="component" value="Unassembled WGS sequence"/>
</dbReference>
<gene>
    <name evidence="3" type="ORF">DPX16_7101</name>
</gene>
<dbReference type="InterPro" id="IPR009057">
    <property type="entry name" value="Homeodomain-like_sf"/>
</dbReference>
<dbReference type="PANTHER" id="PTHR37162:SF1">
    <property type="entry name" value="BED-TYPE DOMAIN-CONTAINING PROTEIN"/>
    <property type="match status" value="1"/>
</dbReference>
<sequence>MTTSEQPAKKKRAQKYRIEWENDYPWLECVRDNEYKANCTICRRVFSVCHGGVCDIKQHASGDNHKRSERLRAQEGAMSRFLVRQTTPEADMVTAAELAHVYHTVNHNLSYNSSDCGLKLCHRTLSDSNIVKKMSCGRTKAEALVTEVLAPKAVQEVINKLKSAENPRPFSIQTDASNKGNRKMFPLAVQFFTAESGVMNKLIDFVENPDESAEGIVTTIRSSLGNLGLTLDHVSAFSADNTNVNYGIHNSVFSKLKSSNSDLLRGNCHAHIVHNTIKYALDQLSVDIENVVLKVYSFFSISAKRRESLKEFCAFCDVEFHEVMRHVVTRWLSLNPAISRLLQNWTALKSCFISMGVDCPRHLQTLLKLTSNAAGVEDDEPDLVEVYLLFCNNILTLFEEVVKKLERNDTTSADLYAIMHSFLTKLSQRRDEGFYGYLTKQKLQRLSPSDADVARQEFTAFLNTAITYIKKWFNFSEDNWLFHLQPLSLTSGRISYDGMEKIIEQLHLVSRQNISMDMLYDECVTANNILKHLTEHDDWVSKGTAEKWMAVLQAADLPNILAVVSFVLSIPSSTGMPRTWVRKTDRGVDASLLKRAAEEVRKGKSVRAVAKSHGICHATLNRYWQKYKELKDQGSRDLPRVGYYSPHQVFTREQEETLSQYISQAADIYYGLTPREVRKFAYELVVEFNIQHPQTWDEKKMVGPDWFSSFMKRNPRLSVRSPQATSLSRATSFNRANVELFFSRLGEVIDKNGFDGSDIWYVDETGVTTVQAPSRVVARQGMKQVGAMTSGERGTLVSVAYAVQALGNTIPSFFVFPRKNFKDHFVQSGPLGSAGSANSSGWMQEEDFLSFLVHFVKHTKGSPERKVLLLLDNHSSHIPHLCESCGFLQRPCNILLTFPPHCSHKLQPLDRSVFGPFKRMVNSASDDWMRGNPGKTMSIYDIPGIVRIALPTAATQKNIWPYNCKIFQDCDFAPSQVTDRPDPSGALQQNSSPSHLPPGSSPAHLPPGSSPPYLPPGSSPAHLPPGSSPAHLPPDSSPPYLSPGSSPPYLSPGSSPPYLPPGSSPAHLPPSSSPPYLPTGSSPAHLPPGSSPAHLPPGSSPPYLPTSSSPAHLPPGSSPPYLPTGSSPAHLPPGSSPPYLPPDSSPAHLPPDSSPATHAVHLHSDEMPSTSGSIVGQSFSPSLIRPFPKAGPRKETGRGRKKRRSEILTDTPVKLALEECLCMEPFRNSRSKKVWVKCVLCSFWAHQACTPGLTNFICHHCDSD</sequence>
<feature type="compositionally biased region" description="Pro residues" evidence="1">
    <location>
        <begin position="1112"/>
        <end position="1122"/>
    </location>
</feature>
<reference evidence="3 4" key="1">
    <citation type="submission" date="2018-10" db="EMBL/GenBank/DDBJ databases">
        <title>Genome assembly for a Yunnan-Guizhou Plateau 3E fish, Anabarilius grahami (Regan), and its evolutionary and genetic applications.</title>
        <authorList>
            <person name="Jiang W."/>
        </authorList>
    </citation>
    <scope>NUCLEOTIDE SEQUENCE [LARGE SCALE GENOMIC DNA]</scope>
    <source>
        <strain evidence="3">AG-KIZ</strain>
        <tissue evidence="3">Muscle</tissue>
    </source>
</reference>
<keyword evidence="3" id="KW-0401">Integrin</keyword>
<dbReference type="InterPro" id="IPR004875">
    <property type="entry name" value="DDE_SF_endonuclease_dom"/>
</dbReference>
<dbReference type="PANTHER" id="PTHR37162">
    <property type="entry name" value="HAT FAMILY DIMERISATION DOMAINCONTAINING PROTEIN-RELATED"/>
    <property type="match status" value="1"/>
</dbReference>